<reference evidence="13" key="1">
    <citation type="submission" date="2018-05" db="EMBL/GenBank/DDBJ databases">
        <authorList>
            <person name="Lanie J.A."/>
            <person name="Ng W.-L."/>
            <person name="Kazmierczak K.M."/>
            <person name="Andrzejewski T.M."/>
            <person name="Davidsen T.M."/>
            <person name="Wayne K.J."/>
            <person name="Tettelin H."/>
            <person name="Glass J.I."/>
            <person name="Rusch D."/>
            <person name="Podicherti R."/>
            <person name="Tsui H.-C.T."/>
            <person name="Winkler M.E."/>
        </authorList>
    </citation>
    <scope>NUCLEOTIDE SEQUENCE</scope>
</reference>
<feature type="transmembrane region" description="Helical" evidence="12">
    <location>
        <begin position="48"/>
        <end position="65"/>
    </location>
</feature>
<organism evidence="13">
    <name type="scientific">marine metagenome</name>
    <dbReference type="NCBI Taxonomy" id="408172"/>
    <lineage>
        <taxon>unclassified sequences</taxon>
        <taxon>metagenomes</taxon>
        <taxon>ecological metagenomes</taxon>
    </lineage>
</organism>
<dbReference type="GO" id="GO:0005886">
    <property type="term" value="C:plasma membrane"/>
    <property type="evidence" value="ECO:0007669"/>
    <property type="project" value="UniProtKB-SubCell"/>
</dbReference>
<protein>
    <recommendedName>
        <fullName evidence="4">Undecaprenyl-diphosphatase</fullName>
        <ecNumber evidence="3">3.6.1.27</ecNumber>
    </recommendedName>
    <alternativeName>
        <fullName evidence="10">Undecaprenyl pyrophosphate phosphatase</fullName>
    </alternativeName>
</protein>
<evidence type="ECO:0000313" key="13">
    <source>
        <dbReference type="EMBL" id="SUZ50072.1"/>
    </source>
</evidence>
<dbReference type="Pfam" id="PF02673">
    <property type="entry name" value="BacA"/>
    <property type="match status" value="1"/>
</dbReference>
<dbReference type="EC" id="3.6.1.27" evidence="3"/>
<keyword evidence="7" id="KW-0378">Hydrolase</keyword>
<comment type="subcellular location">
    <subcellularLocation>
        <location evidence="1">Cell membrane</location>
        <topology evidence="1">Multi-pass membrane protein</topology>
    </subcellularLocation>
</comment>
<keyword evidence="6 12" id="KW-0812">Transmembrane</keyword>
<evidence type="ECO:0000256" key="9">
    <source>
        <dbReference type="ARBA" id="ARBA00023136"/>
    </source>
</evidence>
<feature type="transmembrane region" description="Helical" evidence="12">
    <location>
        <begin position="151"/>
        <end position="177"/>
    </location>
</feature>
<evidence type="ECO:0000256" key="6">
    <source>
        <dbReference type="ARBA" id="ARBA00022692"/>
    </source>
</evidence>
<keyword evidence="8 12" id="KW-1133">Transmembrane helix</keyword>
<dbReference type="PANTHER" id="PTHR30622">
    <property type="entry name" value="UNDECAPRENYL-DIPHOSPHATASE"/>
    <property type="match status" value="1"/>
</dbReference>
<feature type="transmembrane region" description="Helical" evidence="12">
    <location>
        <begin position="77"/>
        <end position="98"/>
    </location>
</feature>
<feature type="transmembrane region" description="Helical" evidence="12">
    <location>
        <begin position="183"/>
        <end position="200"/>
    </location>
</feature>
<evidence type="ECO:0000256" key="12">
    <source>
        <dbReference type="SAM" id="Phobius"/>
    </source>
</evidence>
<evidence type="ECO:0000256" key="10">
    <source>
        <dbReference type="ARBA" id="ARBA00032707"/>
    </source>
</evidence>
<gene>
    <name evidence="13" type="ORF">METZ01_LOCUS2926</name>
</gene>
<dbReference type="EMBL" id="UINC01000151">
    <property type="protein sequence ID" value="SUZ50072.1"/>
    <property type="molecule type" value="Genomic_DNA"/>
</dbReference>
<proteinExistence type="inferred from homology"/>
<dbReference type="GO" id="GO:0050380">
    <property type="term" value="F:undecaprenyl-diphosphatase activity"/>
    <property type="evidence" value="ECO:0007669"/>
    <property type="project" value="UniProtKB-EC"/>
</dbReference>
<comment type="catalytic activity">
    <reaction evidence="11">
        <text>di-trans,octa-cis-undecaprenyl diphosphate + H2O = di-trans,octa-cis-undecaprenyl phosphate + phosphate + H(+)</text>
        <dbReference type="Rhea" id="RHEA:28094"/>
        <dbReference type="ChEBI" id="CHEBI:15377"/>
        <dbReference type="ChEBI" id="CHEBI:15378"/>
        <dbReference type="ChEBI" id="CHEBI:43474"/>
        <dbReference type="ChEBI" id="CHEBI:58405"/>
        <dbReference type="ChEBI" id="CHEBI:60392"/>
        <dbReference type="EC" id="3.6.1.27"/>
    </reaction>
</comment>
<feature type="transmembrane region" description="Helical" evidence="12">
    <location>
        <begin position="20"/>
        <end position="42"/>
    </location>
</feature>
<evidence type="ECO:0000256" key="4">
    <source>
        <dbReference type="ARBA" id="ARBA00021581"/>
    </source>
</evidence>
<evidence type="ECO:0000256" key="5">
    <source>
        <dbReference type="ARBA" id="ARBA00022475"/>
    </source>
</evidence>
<dbReference type="InterPro" id="IPR003824">
    <property type="entry name" value="UppP"/>
</dbReference>
<sequence length="201" mass="21503">MVIALPKILQPSHDPDTHRVCMIAIGTLPILVLGFALSDVVAQSLRNPSVVVVTLVLGGLAMWVVERLAVKIRHADSLTWLGALAIGVAQAAALVPGVSRSAATITVGMWLGFRRDQAARFGFLLGIPAILAAAAKTSLELEITDFTGDLGQLFIIGLLTSAIVGYIVVAFFLRYLARHSLDVFAYYRMVLAGLVVVWLLV</sequence>
<dbReference type="AlphaFoldDB" id="A0A381N639"/>
<evidence type="ECO:0000256" key="2">
    <source>
        <dbReference type="ARBA" id="ARBA00010621"/>
    </source>
</evidence>
<keyword evidence="9 12" id="KW-0472">Membrane</keyword>
<feature type="transmembrane region" description="Helical" evidence="12">
    <location>
        <begin position="118"/>
        <end position="139"/>
    </location>
</feature>
<evidence type="ECO:0000256" key="1">
    <source>
        <dbReference type="ARBA" id="ARBA00004651"/>
    </source>
</evidence>
<accession>A0A381N639</accession>
<name>A0A381N639_9ZZZZ</name>
<evidence type="ECO:0000256" key="3">
    <source>
        <dbReference type="ARBA" id="ARBA00012374"/>
    </source>
</evidence>
<keyword evidence="5" id="KW-1003">Cell membrane</keyword>
<comment type="similarity">
    <text evidence="2">Belongs to the UppP family.</text>
</comment>
<evidence type="ECO:0000256" key="11">
    <source>
        <dbReference type="ARBA" id="ARBA00047594"/>
    </source>
</evidence>
<dbReference type="PANTHER" id="PTHR30622:SF4">
    <property type="entry name" value="UNDECAPRENYL-DIPHOSPHATASE"/>
    <property type="match status" value="1"/>
</dbReference>
<evidence type="ECO:0000256" key="8">
    <source>
        <dbReference type="ARBA" id="ARBA00022989"/>
    </source>
</evidence>
<evidence type="ECO:0000256" key="7">
    <source>
        <dbReference type="ARBA" id="ARBA00022801"/>
    </source>
</evidence>